<accession>A0ABR7KXD8</accession>
<evidence type="ECO:0000313" key="1">
    <source>
        <dbReference type="EMBL" id="MBC6112781.1"/>
    </source>
</evidence>
<organism evidence="1 2">
    <name type="scientific">Pedobacter fastidiosus</name>
    <dbReference type="NCBI Taxonomy" id="2765361"/>
    <lineage>
        <taxon>Bacteria</taxon>
        <taxon>Pseudomonadati</taxon>
        <taxon>Bacteroidota</taxon>
        <taxon>Sphingobacteriia</taxon>
        <taxon>Sphingobacteriales</taxon>
        <taxon>Sphingobacteriaceae</taxon>
        <taxon>Pedobacter</taxon>
    </lineage>
</organism>
<name>A0ABR7KXD8_9SPHI</name>
<sequence length="90" mass="10422">MEKGEFIDFLKRSKAKVSSVHHVKKGNPAYQELRDIEREVRYQCVNCYQLTWDEFKTGGHARDLQLSSLVLERYTASKNSKRNTAMALGN</sequence>
<dbReference type="RefSeq" id="WP_187073194.1">
    <property type="nucleotide sequence ID" value="NZ_JACRYL010000026.1"/>
</dbReference>
<evidence type="ECO:0000313" key="2">
    <source>
        <dbReference type="Proteomes" id="UP000652755"/>
    </source>
</evidence>
<reference evidence="1 2" key="1">
    <citation type="submission" date="2020-08" db="EMBL/GenBank/DDBJ databases">
        <authorList>
            <person name="Sun Q."/>
            <person name="Inoue M."/>
        </authorList>
    </citation>
    <scope>NUCLEOTIDE SEQUENCE [LARGE SCALE GENOMIC DNA]</scope>
    <source>
        <strain evidence="1 2">CCM 8938</strain>
    </source>
</reference>
<protein>
    <submittedName>
        <fullName evidence="1">Uncharacterized protein</fullName>
    </submittedName>
</protein>
<dbReference type="EMBL" id="JACRYL010000026">
    <property type="protein sequence ID" value="MBC6112781.1"/>
    <property type="molecule type" value="Genomic_DNA"/>
</dbReference>
<dbReference type="Proteomes" id="UP000652755">
    <property type="component" value="Unassembled WGS sequence"/>
</dbReference>
<keyword evidence="2" id="KW-1185">Reference proteome</keyword>
<gene>
    <name evidence="1" type="ORF">H7U22_20350</name>
</gene>
<proteinExistence type="predicted"/>
<comment type="caution">
    <text evidence="1">The sequence shown here is derived from an EMBL/GenBank/DDBJ whole genome shotgun (WGS) entry which is preliminary data.</text>
</comment>